<comment type="caution">
    <text evidence="5">The sequence shown here is derived from an EMBL/GenBank/DDBJ whole genome shotgun (WGS) entry which is preliminary data.</text>
</comment>
<feature type="domain" description="Core Histone H2A/H2B/H3" evidence="4">
    <location>
        <begin position="122"/>
        <end position="203"/>
    </location>
</feature>
<evidence type="ECO:0000256" key="3">
    <source>
        <dbReference type="SAM" id="MobiDB-lite"/>
    </source>
</evidence>
<sequence>MAPKRRPRAAVKTVVTSKKVVEETVEVVVTPEGQNEKVELVSSSTQENKNVEIFTTPEKEPVSKTIPVQEAQEEDETQPASEQETAPTPPQKEAPPPKPAEPETPQVEGKKGTRKTKARTGPEKRRRKRYSGIGEGREGYQRYVFRVMKQVHPDLGISSKAMTVMNNLMWDMFERLAEEAARLQKYTGRRTMSSREVQAAVKLVLPGELGKHAIAEGTKAVSNYVSNVSGGQRTKT</sequence>
<feature type="compositionally biased region" description="Basic residues" evidence="3">
    <location>
        <begin position="112"/>
        <end position="130"/>
    </location>
</feature>
<evidence type="ECO:0000313" key="6">
    <source>
        <dbReference type="Proteomes" id="UP000231279"/>
    </source>
</evidence>
<dbReference type="InterPro" id="IPR007125">
    <property type="entry name" value="H2A/H2B/H3"/>
</dbReference>
<evidence type="ECO:0000313" key="5">
    <source>
        <dbReference type="EMBL" id="PIN05725.1"/>
    </source>
</evidence>
<keyword evidence="6" id="KW-1185">Reference proteome</keyword>
<dbReference type="PANTHER" id="PTHR23428">
    <property type="entry name" value="HISTONE H2B"/>
    <property type="match status" value="1"/>
</dbReference>
<evidence type="ECO:0000256" key="2">
    <source>
        <dbReference type="ARBA" id="ARBA00006846"/>
    </source>
</evidence>
<dbReference type="GO" id="GO:0000786">
    <property type="term" value="C:nucleosome"/>
    <property type="evidence" value="ECO:0007669"/>
    <property type="project" value="InterPro"/>
</dbReference>
<dbReference type="EMBL" id="NKXS01004649">
    <property type="protein sequence ID" value="PIN05725.1"/>
    <property type="molecule type" value="Genomic_DNA"/>
</dbReference>
<evidence type="ECO:0000256" key="1">
    <source>
        <dbReference type="ARBA" id="ARBA00002001"/>
    </source>
</evidence>
<dbReference type="Proteomes" id="UP000231279">
    <property type="component" value="Unassembled WGS sequence"/>
</dbReference>
<dbReference type="AlphaFoldDB" id="A0A2G9GKI7"/>
<dbReference type="STRING" id="429701.A0A2G9GKI7"/>
<dbReference type="GO" id="GO:0046982">
    <property type="term" value="F:protein heterodimerization activity"/>
    <property type="evidence" value="ECO:0007669"/>
    <property type="project" value="InterPro"/>
</dbReference>
<accession>A0A2G9GKI7</accession>
<comment type="similarity">
    <text evidence="2">Belongs to the histone H2B family.</text>
</comment>
<dbReference type="FunFam" id="1.10.20.10:FF:000043">
    <property type="entry name" value="Histone H2B"/>
    <property type="match status" value="1"/>
</dbReference>
<dbReference type="GO" id="GO:0003677">
    <property type="term" value="F:DNA binding"/>
    <property type="evidence" value="ECO:0007669"/>
    <property type="project" value="InterPro"/>
</dbReference>
<proteinExistence type="inferred from homology"/>
<dbReference type="OrthoDB" id="1913820at2759"/>
<dbReference type="PRINTS" id="PR00621">
    <property type="entry name" value="HISTONEH2B"/>
</dbReference>
<dbReference type="InterPro" id="IPR009072">
    <property type="entry name" value="Histone-fold"/>
</dbReference>
<feature type="region of interest" description="Disordered" evidence="3">
    <location>
        <begin position="31"/>
        <end position="133"/>
    </location>
</feature>
<dbReference type="GO" id="GO:0030527">
    <property type="term" value="F:structural constituent of chromatin"/>
    <property type="evidence" value="ECO:0007669"/>
    <property type="project" value="InterPro"/>
</dbReference>
<name>A0A2G9GKI7_9LAMI</name>
<protein>
    <submittedName>
        <fullName evidence="5">Histone H2B</fullName>
    </submittedName>
</protein>
<dbReference type="SMART" id="SM00427">
    <property type="entry name" value="H2B"/>
    <property type="match status" value="1"/>
</dbReference>
<dbReference type="CDD" id="cd22910">
    <property type="entry name" value="HFD_H2B"/>
    <property type="match status" value="1"/>
</dbReference>
<dbReference type="Gene3D" id="1.10.20.10">
    <property type="entry name" value="Histone, subunit A"/>
    <property type="match status" value="1"/>
</dbReference>
<dbReference type="InterPro" id="IPR000558">
    <property type="entry name" value="Histone_H2B"/>
</dbReference>
<comment type="function">
    <text evidence="1">Core component of nucleosome. Nucleosomes wrap and compact DNA into chromatin, limiting DNA accessibility to the cellular machineries which require DNA as a template. Histones thereby play a central role in transcription regulation, DNA repair, DNA replication and chromosomal stability. DNA accessibility is regulated via a complex set of post-translational modifications of histones, also called histone code, and nucleosome remodeling.</text>
</comment>
<evidence type="ECO:0000259" key="4">
    <source>
        <dbReference type="Pfam" id="PF00125"/>
    </source>
</evidence>
<feature type="compositionally biased region" description="Pro residues" evidence="3">
    <location>
        <begin position="87"/>
        <end position="99"/>
    </location>
</feature>
<organism evidence="5 6">
    <name type="scientific">Handroanthus impetiginosus</name>
    <dbReference type="NCBI Taxonomy" id="429701"/>
    <lineage>
        <taxon>Eukaryota</taxon>
        <taxon>Viridiplantae</taxon>
        <taxon>Streptophyta</taxon>
        <taxon>Embryophyta</taxon>
        <taxon>Tracheophyta</taxon>
        <taxon>Spermatophyta</taxon>
        <taxon>Magnoliopsida</taxon>
        <taxon>eudicotyledons</taxon>
        <taxon>Gunneridae</taxon>
        <taxon>Pentapetalae</taxon>
        <taxon>asterids</taxon>
        <taxon>lamiids</taxon>
        <taxon>Lamiales</taxon>
        <taxon>Bignoniaceae</taxon>
        <taxon>Crescentiina</taxon>
        <taxon>Tabebuia alliance</taxon>
        <taxon>Handroanthus</taxon>
    </lineage>
</organism>
<dbReference type="Pfam" id="PF00125">
    <property type="entry name" value="Histone"/>
    <property type="match status" value="1"/>
</dbReference>
<dbReference type="SUPFAM" id="SSF47113">
    <property type="entry name" value="Histone-fold"/>
    <property type="match status" value="1"/>
</dbReference>
<dbReference type="GO" id="GO:0005634">
    <property type="term" value="C:nucleus"/>
    <property type="evidence" value="ECO:0007669"/>
    <property type="project" value="UniProtKB-ARBA"/>
</dbReference>
<reference evidence="6" key="1">
    <citation type="journal article" date="2018" name="Gigascience">
        <title>Genome assembly of the Pink Ipe (Handroanthus impetiginosus, Bignoniaceae), a highly valued, ecologically keystone Neotropical timber forest tree.</title>
        <authorList>
            <person name="Silva-Junior O.B."/>
            <person name="Grattapaglia D."/>
            <person name="Novaes E."/>
            <person name="Collevatti R.G."/>
        </authorList>
    </citation>
    <scope>NUCLEOTIDE SEQUENCE [LARGE SCALE GENOMIC DNA]</scope>
    <source>
        <strain evidence="6">cv. UFG-1</strain>
    </source>
</reference>
<gene>
    <name evidence="5" type="ORF">CDL12_21732</name>
</gene>